<evidence type="ECO:0000259" key="3">
    <source>
        <dbReference type="Pfam" id="PF19804"/>
    </source>
</evidence>
<evidence type="ECO:0000256" key="2">
    <source>
        <dbReference type="SAM" id="Phobius"/>
    </source>
</evidence>
<name>A0A1L8Q3J6_STROR</name>
<feature type="domain" description="DUF6287" evidence="3">
    <location>
        <begin position="95"/>
        <end position="127"/>
    </location>
</feature>
<keyword evidence="2" id="KW-0812">Transmembrane</keyword>
<feature type="region of interest" description="Disordered" evidence="1">
    <location>
        <begin position="44"/>
        <end position="94"/>
    </location>
</feature>
<evidence type="ECO:0000313" key="4">
    <source>
        <dbReference type="EMBL" id="OJG02077.1"/>
    </source>
</evidence>
<reference evidence="4 5" key="1">
    <citation type="submission" date="2016-07" db="EMBL/GenBank/DDBJ databases">
        <title>A clinical isolate of carbapenem-resistant Streptococcus oralis with altered penicillin binding proteins.</title>
        <authorList>
            <person name="Kanji J.N."/>
            <person name="Bharat A."/>
            <person name="Naidu P."/>
            <person name="Martin I."/>
            <person name="Mulvey M.R."/>
            <person name="Panaro C.D."/>
        </authorList>
    </citation>
    <scope>NUCLEOTIDE SEQUENCE [LARGE SCALE GENOMIC DNA]</scope>
    <source>
        <strain evidence="4 5">SC15-3744</strain>
    </source>
</reference>
<accession>A0A1L8Q3J6</accession>
<feature type="transmembrane region" description="Helical" evidence="2">
    <location>
        <begin position="12"/>
        <end position="32"/>
    </location>
</feature>
<keyword evidence="2" id="KW-1133">Transmembrane helix</keyword>
<comment type="caution">
    <text evidence="4">The sequence shown here is derived from an EMBL/GenBank/DDBJ whole genome shotgun (WGS) entry which is preliminary data.</text>
</comment>
<evidence type="ECO:0000313" key="5">
    <source>
        <dbReference type="Proteomes" id="UP000183671"/>
    </source>
</evidence>
<sequence>MVLRSKKKGINWLLLLSCSLIPIVLISFMFFFNHKKQDTEAVSTTTEQVSTSSTTTTSTTSATTTTSLTTTQDSVTTTEEKPSTQEEQTNAESQKIDEQAILNGDFSTLVGTWRNELGQEFTFDKNGLVNSGNIEKVSMGNDGSINFSIRAGSSGYGMSIYPAGSTMKWVDSDSSKNRLIAGQAAPTSSEQVFYKVD</sequence>
<dbReference type="AlphaFoldDB" id="A0A1L8Q3J6"/>
<feature type="compositionally biased region" description="Low complexity" evidence="1">
    <location>
        <begin position="44"/>
        <end position="77"/>
    </location>
</feature>
<evidence type="ECO:0000256" key="1">
    <source>
        <dbReference type="SAM" id="MobiDB-lite"/>
    </source>
</evidence>
<proteinExistence type="predicted"/>
<dbReference type="Proteomes" id="UP000183671">
    <property type="component" value="Unassembled WGS sequence"/>
</dbReference>
<dbReference type="Pfam" id="PF19804">
    <property type="entry name" value="DUF6287"/>
    <property type="match status" value="1"/>
</dbReference>
<protein>
    <recommendedName>
        <fullName evidence="3">DUF6287 domain-containing protein</fullName>
    </recommendedName>
</protein>
<gene>
    <name evidence="4" type="ORF">BBP19_06540</name>
</gene>
<dbReference type="InterPro" id="IPR046254">
    <property type="entry name" value="DUF6287"/>
</dbReference>
<dbReference type="EMBL" id="MBDM01000009">
    <property type="protein sequence ID" value="OJG02077.1"/>
    <property type="molecule type" value="Genomic_DNA"/>
</dbReference>
<keyword evidence="2" id="KW-0472">Membrane</keyword>
<organism evidence="4 5">
    <name type="scientific">Streptococcus oralis</name>
    <dbReference type="NCBI Taxonomy" id="1303"/>
    <lineage>
        <taxon>Bacteria</taxon>
        <taxon>Bacillati</taxon>
        <taxon>Bacillota</taxon>
        <taxon>Bacilli</taxon>
        <taxon>Lactobacillales</taxon>
        <taxon>Streptococcaceae</taxon>
        <taxon>Streptococcus</taxon>
    </lineage>
</organism>